<dbReference type="EMBL" id="MTSD02000008">
    <property type="protein sequence ID" value="OOV86201.1"/>
    <property type="molecule type" value="Genomic_DNA"/>
</dbReference>
<protein>
    <submittedName>
        <fullName evidence="1">Uncharacterized protein</fullName>
    </submittedName>
</protein>
<proteinExistence type="predicted"/>
<dbReference type="RefSeq" id="WP_078320549.1">
    <property type="nucleotide sequence ID" value="NZ_FXTS01000009.1"/>
</dbReference>
<dbReference type="AlphaFoldDB" id="A0A1T1H8L0"/>
<organism evidence="1 2">
    <name type="scientific">Oceanospirillum linum</name>
    <dbReference type="NCBI Taxonomy" id="966"/>
    <lineage>
        <taxon>Bacteria</taxon>
        <taxon>Pseudomonadati</taxon>
        <taxon>Pseudomonadota</taxon>
        <taxon>Gammaproteobacteria</taxon>
        <taxon>Oceanospirillales</taxon>
        <taxon>Oceanospirillaceae</taxon>
        <taxon>Oceanospirillum</taxon>
    </lineage>
</organism>
<gene>
    <name evidence="1" type="ORF">BTA35_0214575</name>
</gene>
<dbReference type="Proteomes" id="UP000190064">
    <property type="component" value="Unassembled WGS sequence"/>
</dbReference>
<accession>A0A1T1H8L0</accession>
<comment type="caution">
    <text evidence="1">The sequence shown here is derived from an EMBL/GenBank/DDBJ whole genome shotgun (WGS) entry which is preliminary data.</text>
</comment>
<name>A0A1T1H8L0_OCELI</name>
<sequence length="162" mass="17881">MMPLKPALYSSYGAATICLAGLTTWQSWRINHPQPMTTKDNSAHPHFYQAASIRLVSPVLGVWVGSQRKRPQLRPCPLWRWFAATRSAFVLESAPSATDTKDFSSMIYTFLIAPKGLKLSALNRVRMVSCYASNLNQARSVFAGLSLALVCRKPAQGGSRHA</sequence>
<reference evidence="1" key="1">
    <citation type="submission" date="2017-02" db="EMBL/GenBank/DDBJ databases">
        <title>Draft Genome Sequence of the Salt Water Bacterium Oceanospirillum linum ATCC 11336.</title>
        <authorList>
            <person name="Trachtenberg A.M."/>
            <person name="Carney J.G."/>
            <person name="Linnane J.D."/>
            <person name="Rheaume B.A."/>
            <person name="Pitts N.L."/>
            <person name="Mykles D.L."/>
            <person name="Maclea K.S."/>
        </authorList>
    </citation>
    <scope>NUCLEOTIDE SEQUENCE [LARGE SCALE GENOMIC DNA]</scope>
    <source>
        <strain evidence="1">ATCC 11336</strain>
    </source>
</reference>
<keyword evidence="2" id="KW-1185">Reference proteome</keyword>
<dbReference type="STRING" id="966.BTA35_0214575"/>
<evidence type="ECO:0000313" key="2">
    <source>
        <dbReference type="Proteomes" id="UP000190064"/>
    </source>
</evidence>
<evidence type="ECO:0000313" key="1">
    <source>
        <dbReference type="EMBL" id="OOV86201.1"/>
    </source>
</evidence>